<accession>A0A2V4XVC8</accession>
<gene>
    <name evidence="10" type="ORF">DFQ11_101162</name>
</gene>
<proteinExistence type="inferred from homology"/>
<dbReference type="FunFam" id="3.50.50.60:FF:000138">
    <property type="entry name" value="Flavin-containing monooxygenase"/>
    <property type="match status" value="1"/>
</dbReference>
<dbReference type="EMBL" id="QJTD01000001">
    <property type="protein sequence ID" value="PYE82737.1"/>
    <property type="molecule type" value="Genomic_DNA"/>
</dbReference>
<dbReference type="GO" id="GO:0034899">
    <property type="term" value="F:trimethylamine monooxygenase activity"/>
    <property type="evidence" value="ECO:0007669"/>
    <property type="project" value="UniProtKB-EC"/>
</dbReference>
<evidence type="ECO:0000256" key="9">
    <source>
        <dbReference type="ARBA" id="ARBA00035159"/>
    </source>
</evidence>
<evidence type="ECO:0000256" key="8">
    <source>
        <dbReference type="ARBA" id="ARBA00034528"/>
    </source>
</evidence>
<dbReference type="SUPFAM" id="SSF51905">
    <property type="entry name" value="FAD/NAD(P)-binding domain"/>
    <property type="match status" value="2"/>
</dbReference>
<dbReference type="PANTHER" id="PTHR23023">
    <property type="entry name" value="DIMETHYLANILINE MONOOXYGENASE"/>
    <property type="match status" value="1"/>
</dbReference>
<keyword evidence="3" id="KW-0285">Flavoprotein</keyword>
<keyword evidence="7 10" id="KW-0503">Monooxygenase</keyword>
<evidence type="ECO:0000256" key="2">
    <source>
        <dbReference type="ARBA" id="ARBA00009183"/>
    </source>
</evidence>
<reference evidence="10 11" key="1">
    <citation type="submission" date="2018-06" db="EMBL/GenBank/DDBJ databases">
        <title>Genomic Encyclopedia of Type Strains, Phase III (KMG-III): the genomes of soil and plant-associated and newly described type strains.</title>
        <authorList>
            <person name="Whitman W."/>
        </authorList>
    </citation>
    <scope>NUCLEOTIDE SEQUENCE [LARGE SCALE GENOMIC DNA]</scope>
    <source>
        <strain evidence="10 11">CECT 7945</strain>
    </source>
</reference>
<evidence type="ECO:0000313" key="10">
    <source>
        <dbReference type="EMBL" id="PYE82737.1"/>
    </source>
</evidence>
<evidence type="ECO:0000313" key="11">
    <source>
        <dbReference type="Proteomes" id="UP000248054"/>
    </source>
</evidence>
<dbReference type="InterPro" id="IPR000960">
    <property type="entry name" value="Flavin_mOase"/>
</dbReference>
<dbReference type="Gene3D" id="3.50.50.60">
    <property type="entry name" value="FAD/NAD(P)-binding domain"/>
    <property type="match status" value="2"/>
</dbReference>
<dbReference type="EC" id="1.14.13.148" evidence="8"/>
<dbReference type="Pfam" id="PF00743">
    <property type="entry name" value="FMO-like"/>
    <property type="match status" value="2"/>
</dbReference>
<dbReference type="InterPro" id="IPR020946">
    <property type="entry name" value="Flavin_mOase-like"/>
</dbReference>
<comment type="caution">
    <text evidence="10">The sequence shown here is derived from an EMBL/GenBank/DDBJ whole genome shotgun (WGS) entry which is preliminary data.</text>
</comment>
<keyword evidence="11" id="KW-1185">Reference proteome</keyword>
<evidence type="ECO:0000256" key="3">
    <source>
        <dbReference type="ARBA" id="ARBA00022630"/>
    </source>
</evidence>
<dbReference type="Proteomes" id="UP000248054">
    <property type="component" value="Unassembled WGS sequence"/>
</dbReference>
<name>A0A2V4XVC8_9FLAO</name>
<dbReference type="InterPro" id="IPR036188">
    <property type="entry name" value="FAD/NAD-bd_sf"/>
</dbReference>
<organism evidence="10 11">
    <name type="scientific">Winogradskyella epiphytica</name>
    <dbReference type="NCBI Taxonomy" id="262005"/>
    <lineage>
        <taxon>Bacteria</taxon>
        <taxon>Pseudomonadati</taxon>
        <taxon>Bacteroidota</taxon>
        <taxon>Flavobacteriia</taxon>
        <taxon>Flavobacteriales</taxon>
        <taxon>Flavobacteriaceae</taxon>
        <taxon>Winogradskyella</taxon>
    </lineage>
</organism>
<dbReference type="GO" id="GO:0004499">
    <property type="term" value="F:N,N-dimethylaniline monooxygenase activity"/>
    <property type="evidence" value="ECO:0007669"/>
    <property type="project" value="InterPro"/>
</dbReference>
<sequence length="472" mass="55239">MSAKKYCYNMNKKRVGIIGAGPSGLAQLRAFEAAKNQGLEVPEVVCFEKQSNWGGMWNYSWRTGVGKYGEPIHGSMYKYLWSNGPKECLEFSDYSFDEHFKKPISSYPPRPVLFDYIQGRIKKNNVRDYIRFDTTVRWVNYNEETKKFQIVLDNLKIDKTYTEEFDYLVVASGHFSTPNMPYFEGIEEFPGQVLHAHDFRGADPYKDQDLLIIGSSYSAEDIGVQCHKHGAKSVTLSYRSNPIGVNWPDGIKEVPLLKHFDGDVAYFKDGTSKRFDAVIMCTGYQHKFPFLPDELRLKTKNNLYPDHLYKGIFFNDAPNLIYLGMQDQYYTFNMFDAQAWVARDFIMETYKIPSKPERRLDINKWLVENDKLKTSFDHVDFQSAYIKDLLRLSDYPDFNVDKVAEMFKEWLKDKDENILTYRDKTFQSVVTGTMAETHHTEWMDELDDSKERYLYAEDKEEVEEDVLEKEPV</sequence>
<keyword evidence="4" id="KW-0274">FAD</keyword>
<dbReference type="PIRSF" id="PIRSF000332">
    <property type="entry name" value="FMO"/>
    <property type="match status" value="1"/>
</dbReference>
<protein>
    <recommendedName>
        <fullName evidence="9">Trimethylamine monooxygenase</fullName>
        <ecNumber evidence="8">1.14.13.148</ecNumber>
    </recommendedName>
</protein>
<keyword evidence="5" id="KW-0521">NADP</keyword>
<keyword evidence="6" id="KW-0560">Oxidoreductase</keyword>
<evidence type="ECO:0000256" key="7">
    <source>
        <dbReference type="ARBA" id="ARBA00023033"/>
    </source>
</evidence>
<comment type="cofactor">
    <cofactor evidence="1">
        <name>FAD</name>
        <dbReference type="ChEBI" id="CHEBI:57692"/>
    </cofactor>
</comment>
<evidence type="ECO:0000256" key="5">
    <source>
        <dbReference type="ARBA" id="ARBA00022857"/>
    </source>
</evidence>
<evidence type="ECO:0000256" key="6">
    <source>
        <dbReference type="ARBA" id="ARBA00023002"/>
    </source>
</evidence>
<dbReference type="GO" id="GO:0050661">
    <property type="term" value="F:NADP binding"/>
    <property type="evidence" value="ECO:0007669"/>
    <property type="project" value="InterPro"/>
</dbReference>
<evidence type="ECO:0000256" key="4">
    <source>
        <dbReference type="ARBA" id="ARBA00022827"/>
    </source>
</evidence>
<dbReference type="GO" id="GO:0050660">
    <property type="term" value="F:flavin adenine dinucleotide binding"/>
    <property type="evidence" value="ECO:0007669"/>
    <property type="project" value="InterPro"/>
</dbReference>
<dbReference type="AlphaFoldDB" id="A0A2V4XVC8"/>
<dbReference type="InterPro" id="IPR050346">
    <property type="entry name" value="FMO-like"/>
</dbReference>
<comment type="similarity">
    <text evidence="2">Belongs to the FMO family.</text>
</comment>
<evidence type="ECO:0000256" key="1">
    <source>
        <dbReference type="ARBA" id="ARBA00001974"/>
    </source>
</evidence>